<feature type="transmembrane region" description="Helical" evidence="6">
    <location>
        <begin position="304"/>
        <end position="325"/>
    </location>
</feature>
<feature type="transmembrane region" description="Helical" evidence="6">
    <location>
        <begin position="477"/>
        <end position="500"/>
    </location>
</feature>
<dbReference type="Gene3D" id="1.20.1740.10">
    <property type="entry name" value="Amino acid/polyamine transporter I"/>
    <property type="match status" value="1"/>
</dbReference>
<dbReference type="EMBL" id="ML992509">
    <property type="protein sequence ID" value="KAF2222078.1"/>
    <property type="molecule type" value="Genomic_DNA"/>
</dbReference>
<keyword evidence="4 6" id="KW-1133">Transmembrane helix</keyword>
<dbReference type="Proteomes" id="UP000799538">
    <property type="component" value="Unassembled WGS sequence"/>
</dbReference>
<evidence type="ECO:0000256" key="1">
    <source>
        <dbReference type="ARBA" id="ARBA00004141"/>
    </source>
</evidence>
<evidence type="ECO:0000256" key="6">
    <source>
        <dbReference type="SAM" id="Phobius"/>
    </source>
</evidence>
<dbReference type="InterPro" id="IPR004840">
    <property type="entry name" value="Amino_acid_permease_CS"/>
</dbReference>
<dbReference type="PANTHER" id="PTHR45649">
    <property type="entry name" value="AMINO-ACID PERMEASE BAT1"/>
    <property type="match status" value="1"/>
</dbReference>
<evidence type="ECO:0000313" key="7">
    <source>
        <dbReference type="EMBL" id="KAF2222078.1"/>
    </source>
</evidence>
<evidence type="ECO:0000313" key="8">
    <source>
        <dbReference type="Proteomes" id="UP000799538"/>
    </source>
</evidence>
<dbReference type="InterPro" id="IPR002293">
    <property type="entry name" value="AA/rel_permease1"/>
</dbReference>
<dbReference type="GO" id="GO:0022857">
    <property type="term" value="F:transmembrane transporter activity"/>
    <property type="evidence" value="ECO:0007669"/>
    <property type="project" value="InterPro"/>
</dbReference>
<dbReference type="OrthoDB" id="3257095at2759"/>
<feature type="transmembrane region" description="Helical" evidence="6">
    <location>
        <begin position="353"/>
        <end position="372"/>
    </location>
</feature>
<feature type="transmembrane region" description="Helical" evidence="6">
    <location>
        <begin position="263"/>
        <end position="284"/>
    </location>
</feature>
<reference evidence="8" key="1">
    <citation type="journal article" date="2020" name="Stud. Mycol.">
        <title>101 Dothideomycetes genomes: A test case for predicting lifestyles and emergence of pathogens.</title>
        <authorList>
            <person name="Haridas S."/>
            <person name="Albert R."/>
            <person name="Binder M."/>
            <person name="Bloem J."/>
            <person name="LaButti K."/>
            <person name="Salamov A."/>
            <person name="Andreopoulos B."/>
            <person name="Baker S."/>
            <person name="Barry K."/>
            <person name="Bills G."/>
            <person name="Bluhm B."/>
            <person name="Cannon C."/>
            <person name="Castanera R."/>
            <person name="Culley D."/>
            <person name="Daum C."/>
            <person name="Ezra D."/>
            <person name="Gonzalez J."/>
            <person name="Henrissat B."/>
            <person name="Kuo A."/>
            <person name="Liang C."/>
            <person name="Lipzen A."/>
            <person name="Lutzoni F."/>
            <person name="Magnuson J."/>
            <person name="Mondo S."/>
            <person name="Nolan M."/>
            <person name="Ohm R."/>
            <person name="Pangilinan J."/>
            <person name="Park H.-J."/>
            <person name="Ramirez L."/>
            <person name="Alfaro M."/>
            <person name="Sun H."/>
            <person name="Tritt A."/>
            <person name="Yoshinaga Y."/>
            <person name="Zwiers L.-H."/>
            <person name="Turgeon B."/>
            <person name="Goodwin S."/>
            <person name="Spatafora J."/>
            <person name="Crous P."/>
            <person name="Grigoriev I."/>
        </authorList>
    </citation>
    <scope>NUCLEOTIDE SEQUENCE [LARGE SCALE GENOMIC DNA]</scope>
    <source>
        <strain evidence="8">CECT 20119</strain>
    </source>
</reference>
<dbReference type="GO" id="GO:0006865">
    <property type="term" value="P:amino acid transport"/>
    <property type="evidence" value="ECO:0007669"/>
    <property type="project" value="InterPro"/>
</dbReference>
<comment type="subcellular location">
    <subcellularLocation>
        <location evidence="1">Membrane</location>
        <topology evidence="1">Multi-pass membrane protein</topology>
    </subcellularLocation>
</comment>
<organism evidence="7 8">
    <name type="scientific">Elsinoe ampelina</name>
    <dbReference type="NCBI Taxonomy" id="302913"/>
    <lineage>
        <taxon>Eukaryota</taxon>
        <taxon>Fungi</taxon>
        <taxon>Dikarya</taxon>
        <taxon>Ascomycota</taxon>
        <taxon>Pezizomycotina</taxon>
        <taxon>Dothideomycetes</taxon>
        <taxon>Dothideomycetidae</taxon>
        <taxon>Myriangiales</taxon>
        <taxon>Elsinoaceae</taxon>
        <taxon>Elsinoe</taxon>
    </lineage>
</organism>
<feature type="transmembrane region" description="Helical" evidence="6">
    <location>
        <begin position="438"/>
        <end position="456"/>
    </location>
</feature>
<evidence type="ECO:0000256" key="4">
    <source>
        <dbReference type="ARBA" id="ARBA00022989"/>
    </source>
</evidence>
<dbReference type="PANTHER" id="PTHR45649:SF2">
    <property type="entry name" value="ACID PERMEASE, PUTATIVE-RELATED"/>
    <property type="match status" value="1"/>
</dbReference>
<sequence length="590" mass="63850">MPQSEKAVAVTATEMPPTFHKGSVDTIAAEKMGVEHDRQDMLRMGKKQEMRASGPSSYLQSPANTIQRSFQFFSIWGYAVILGNTWEFALVTGVLSLTQGGPAGAIWMFLATCFGMFFVMLSMAEMASIAPTAGGQYHWVSEFAPRQYQKLLSYVVGWLCVLGWQTCMVTVGLVAASQFTALISLSDPNYTIQGWHTALLIIAVTCFAILFNTFLVRKLPLLEGIVIILHIFGFFAVFVVLWIMGPRAPPSQVFTQFEDNAGWGSIGLACLVGISSPVITLVGADSSCHLSEELTNASWVLPRAMIATAMTNYALGFLMTITLMLNLGDVASALASPTGQPYIHVLQQATRSHAATCVLTSTVALLLLSCAINQVTTSSRQLFAFARDNGLPFSPFLATIHPGLDIPLNAILATLAFTALLSVLVVASSAALANITTLSLTGLVSSYAIAIACFFLKRLRREPLPASRFRLPGPLGFAANVIALAWLGLTFVMMFFPAVPAPDARGMNWSVLIFGAVVGFSLVYYRVAARGSCYSGGHLCLLACLILLMSRERRLLYTFALELSSESASLGTQQIRFHAPVPMLYVRTPR</sequence>
<dbReference type="Pfam" id="PF13520">
    <property type="entry name" value="AA_permease_2"/>
    <property type="match status" value="1"/>
</dbReference>
<keyword evidence="5 6" id="KW-0472">Membrane</keyword>
<feature type="transmembrane region" description="Helical" evidence="6">
    <location>
        <begin position="151"/>
        <end position="175"/>
    </location>
</feature>
<dbReference type="GO" id="GO:0016020">
    <property type="term" value="C:membrane"/>
    <property type="evidence" value="ECO:0007669"/>
    <property type="project" value="UniProtKB-SubCell"/>
</dbReference>
<name>A0A6A6G931_9PEZI</name>
<protein>
    <submittedName>
        <fullName evidence="7">Amino acid permease-domain-containing protein</fullName>
    </submittedName>
</protein>
<keyword evidence="3 6" id="KW-0812">Transmembrane</keyword>
<evidence type="ECO:0000256" key="2">
    <source>
        <dbReference type="ARBA" id="ARBA00022448"/>
    </source>
</evidence>
<dbReference type="PROSITE" id="PS00218">
    <property type="entry name" value="AMINO_ACID_PERMEASE_1"/>
    <property type="match status" value="1"/>
</dbReference>
<dbReference type="AlphaFoldDB" id="A0A6A6G931"/>
<gene>
    <name evidence="7" type="ORF">BDZ85DRAFT_314421</name>
</gene>
<feature type="transmembrane region" description="Helical" evidence="6">
    <location>
        <begin position="75"/>
        <end position="98"/>
    </location>
</feature>
<keyword evidence="2" id="KW-0813">Transport</keyword>
<accession>A0A6A6G931</accession>
<feature type="transmembrane region" description="Helical" evidence="6">
    <location>
        <begin position="221"/>
        <end position="243"/>
    </location>
</feature>
<feature type="transmembrane region" description="Helical" evidence="6">
    <location>
        <begin position="104"/>
        <end position="130"/>
    </location>
</feature>
<feature type="transmembrane region" description="Helical" evidence="6">
    <location>
        <begin position="195"/>
        <end position="214"/>
    </location>
</feature>
<proteinExistence type="predicted"/>
<feature type="transmembrane region" description="Helical" evidence="6">
    <location>
        <begin position="410"/>
        <end position="432"/>
    </location>
</feature>
<keyword evidence="8" id="KW-1185">Reference proteome</keyword>
<evidence type="ECO:0000256" key="3">
    <source>
        <dbReference type="ARBA" id="ARBA00022692"/>
    </source>
</evidence>
<evidence type="ECO:0000256" key="5">
    <source>
        <dbReference type="ARBA" id="ARBA00023136"/>
    </source>
</evidence>
<feature type="transmembrane region" description="Helical" evidence="6">
    <location>
        <begin position="506"/>
        <end position="525"/>
    </location>
</feature>